<evidence type="ECO:0000256" key="7">
    <source>
        <dbReference type="RuleBase" id="RU003993"/>
    </source>
</evidence>
<keyword evidence="7" id="KW-1133">Transmembrane helix</keyword>
<keyword evidence="7" id="KW-0472">Membrane</keyword>
<dbReference type="GO" id="GO:0009003">
    <property type="term" value="F:signal peptidase activity"/>
    <property type="evidence" value="ECO:0007669"/>
    <property type="project" value="UniProtKB-EC"/>
</dbReference>
<feature type="transmembrane region" description="Helical" evidence="7">
    <location>
        <begin position="12"/>
        <end position="31"/>
    </location>
</feature>
<dbReference type="STRING" id="1798531.A2392_00010"/>
<evidence type="ECO:0000259" key="9">
    <source>
        <dbReference type="Pfam" id="PF10502"/>
    </source>
</evidence>
<proteinExistence type="inferred from homology"/>
<dbReference type="PRINTS" id="PR00727">
    <property type="entry name" value="LEADERPTASE"/>
</dbReference>
<dbReference type="PROSITE" id="PS00760">
    <property type="entry name" value="SPASE_I_2"/>
    <property type="match status" value="1"/>
</dbReference>
<dbReference type="InterPro" id="IPR000223">
    <property type="entry name" value="Pept_S26A_signal_pept_1"/>
</dbReference>
<dbReference type="PANTHER" id="PTHR43390">
    <property type="entry name" value="SIGNAL PEPTIDASE I"/>
    <property type="match status" value="1"/>
</dbReference>
<dbReference type="NCBIfam" id="TIGR02227">
    <property type="entry name" value="sigpep_I_bact"/>
    <property type="match status" value="1"/>
</dbReference>
<dbReference type="GO" id="GO:0006465">
    <property type="term" value="P:signal peptide processing"/>
    <property type="evidence" value="ECO:0007669"/>
    <property type="project" value="InterPro"/>
</dbReference>
<comment type="caution">
    <text evidence="10">The sequence shown here is derived from an EMBL/GenBank/DDBJ whole genome shotgun (WGS) entry which is preliminary data.</text>
</comment>
<evidence type="ECO:0000256" key="8">
    <source>
        <dbReference type="RuleBase" id="RU362042"/>
    </source>
</evidence>
<dbReference type="Proteomes" id="UP000177395">
    <property type="component" value="Unassembled WGS sequence"/>
</dbReference>
<comment type="similarity">
    <text evidence="2 8">Belongs to the peptidase S26 family.</text>
</comment>
<dbReference type="GO" id="GO:0004252">
    <property type="term" value="F:serine-type endopeptidase activity"/>
    <property type="evidence" value="ECO:0007669"/>
    <property type="project" value="InterPro"/>
</dbReference>
<dbReference type="AlphaFoldDB" id="A0A1F6FHW5"/>
<organism evidence="10 11">
    <name type="scientific">Candidatus Kaiserbacteria bacterium RIFOXYB1_FULL_46_14</name>
    <dbReference type="NCBI Taxonomy" id="1798531"/>
    <lineage>
        <taxon>Bacteria</taxon>
        <taxon>Candidatus Kaiseribacteriota</taxon>
    </lineage>
</organism>
<evidence type="ECO:0000256" key="4">
    <source>
        <dbReference type="ARBA" id="ARBA00022670"/>
    </source>
</evidence>
<feature type="active site" evidence="6">
    <location>
        <position position="40"/>
    </location>
</feature>
<evidence type="ECO:0000256" key="6">
    <source>
        <dbReference type="PIRSR" id="PIRSR600223-1"/>
    </source>
</evidence>
<dbReference type="SUPFAM" id="SSF51306">
    <property type="entry name" value="LexA/Signal peptidase"/>
    <property type="match status" value="1"/>
</dbReference>
<gene>
    <name evidence="10" type="ORF">A2392_00010</name>
</gene>
<sequence>MDLRNVSKVKKAAYIVTAVLISTFLIRYFILDSFLVIGNSMAPTLTNGDYIFVNKMAYDWHKPSRLDIVVVNFREMADKKAIKRIVGLPGEWIYIEKGIVYVANQRDGEKTEVGKLDTEDFTSTTSADYNYRLDPHEYFLLGDNGLTSTDSRELGPVDIYKIDGKVIHSVDLK</sequence>
<dbReference type="PROSITE" id="PS00501">
    <property type="entry name" value="SPASE_I_1"/>
    <property type="match status" value="1"/>
</dbReference>
<keyword evidence="7" id="KW-0812">Transmembrane</keyword>
<evidence type="ECO:0000256" key="5">
    <source>
        <dbReference type="ARBA" id="ARBA00022801"/>
    </source>
</evidence>
<evidence type="ECO:0000313" key="11">
    <source>
        <dbReference type="Proteomes" id="UP000177395"/>
    </source>
</evidence>
<dbReference type="CDD" id="cd06530">
    <property type="entry name" value="S26_SPase_I"/>
    <property type="match status" value="1"/>
</dbReference>
<dbReference type="GO" id="GO:0016020">
    <property type="term" value="C:membrane"/>
    <property type="evidence" value="ECO:0007669"/>
    <property type="project" value="UniProtKB-SubCell"/>
</dbReference>
<dbReference type="EC" id="3.4.21.89" evidence="3 7"/>
<evidence type="ECO:0000256" key="1">
    <source>
        <dbReference type="ARBA" id="ARBA00000677"/>
    </source>
</evidence>
<evidence type="ECO:0000256" key="3">
    <source>
        <dbReference type="ARBA" id="ARBA00013208"/>
    </source>
</evidence>
<dbReference type="InterPro" id="IPR019756">
    <property type="entry name" value="Pept_S26A_signal_pept_1_Ser-AS"/>
</dbReference>
<protein>
    <recommendedName>
        <fullName evidence="3 7">Signal peptidase I</fullName>
        <ecNumber evidence="3 7">3.4.21.89</ecNumber>
    </recommendedName>
</protein>
<dbReference type="Pfam" id="PF10502">
    <property type="entry name" value="Peptidase_S26"/>
    <property type="match status" value="1"/>
</dbReference>
<keyword evidence="4 7" id="KW-0645">Protease</keyword>
<dbReference type="EMBL" id="MFMS01000008">
    <property type="protein sequence ID" value="OGG85448.1"/>
    <property type="molecule type" value="Genomic_DNA"/>
</dbReference>
<comment type="subcellular location">
    <subcellularLocation>
        <location evidence="8">Membrane</location>
        <topology evidence="8">Single-pass type II membrane protein</topology>
    </subcellularLocation>
</comment>
<dbReference type="Gene3D" id="2.10.109.10">
    <property type="entry name" value="Umud Fragment, subunit A"/>
    <property type="match status" value="1"/>
</dbReference>
<name>A0A1F6FHW5_9BACT</name>
<feature type="domain" description="Peptidase S26" evidence="9">
    <location>
        <begin position="14"/>
        <end position="167"/>
    </location>
</feature>
<keyword evidence="5 7" id="KW-0378">Hydrolase</keyword>
<dbReference type="PANTHER" id="PTHR43390:SF1">
    <property type="entry name" value="CHLOROPLAST PROCESSING PEPTIDASE"/>
    <property type="match status" value="1"/>
</dbReference>
<feature type="active site" evidence="6">
    <location>
        <position position="83"/>
    </location>
</feature>
<accession>A0A1F6FHW5</accession>
<dbReference type="InterPro" id="IPR036286">
    <property type="entry name" value="LexA/Signal_pep-like_sf"/>
</dbReference>
<evidence type="ECO:0000256" key="2">
    <source>
        <dbReference type="ARBA" id="ARBA00009370"/>
    </source>
</evidence>
<reference evidence="10 11" key="1">
    <citation type="journal article" date="2016" name="Nat. Commun.">
        <title>Thousands of microbial genomes shed light on interconnected biogeochemical processes in an aquifer system.</title>
        <authorList>
            <person name="Anantharaman K."/>
            <person name="Brown C.T."/>
            <person name="Hug L.A."/>
            <person name="Sharon I."/>
            <person name="Castelle C.J."/>
            <person name="Probst A.J."/>
            <person name="Thomas B.C."/>
            <person name="Singh A."/>
            <person name="Wilkins M.J."/>
            <person name="Karaoz U."/>
            <person name="Brodie E.L."/>
            <person name="Williams K.H."/>
            <person name="Hubbard S.S."/>
            <person name="Banfield J.F."/>
        </authorList>
    </citation>
    <scope>NUCLEOTIDE SEQUENCE [LARGE SCALE GENOMIC DNA]</scope>
</reference>
<evidence type="ECO:0000313" key="10">
    <source>
        <dbReference type="EMBL" id="OGG85448.1"/>
    </source>
</evidence>
<comment type="catalytic activity">
    <reaction evidence="1 7">
        <text>Cleavage of hydrophobic, N-terminal signal or leader sequences from secreted and periplasmic proteins.</text>
        <dbReference type="EC" id="3.4.21.89"/>
    </reaction>
</comment>
<dbReference type="InterPro" id="IPR019757">
    <property type="entry name" value="Pept_S26A_signal_pept_1_Lys-AS"/>
</dbReference>
<dbReference type="InterPro" id="IPR019533">
    <property type="entry name" value="Peptidase_S26"/>
</dbReference>